<dbReference type="Proteomes" id="UP001313282">
    <property type="component" value="Unassembled WGS sequence"/>
</dbReference>
<protein>
    <submittedName>
        <fullName evidence="3">Uncharacterized protein</fullName>
    </submittedName>
</protein>
<evidence type="ECO:0000313" key="3">
    <source>
        <dbReference type="EMBL" id="KAK6348481.1"/>
    </source>
</evidence>
<accession>A0AAN8N372</accession>
<keyword evidence="4" id="KW-1185">Reference proteome</keyword>
<feature type="signal peptide" evidence="2">
    <location>
        <begin position="1"/>
        <end position="22"/>
    </location>
</feature>
<keyword evidence="2" id="KW-0732">Signal</keyword>
<name>A0AAN8N372_9PEZI</name>
<evidence type="ECO:0000256" key="2">
    <source>
        <dbReference type="SAM" id="SignalP"/>
    </source>
</evidence>
<dbReference type="AlphaFoldDB" id="A0AAN8N372"/>
<gene>
    <name evidence="3" type="ORF">TWF718_006274</name>
</gene>
<feature type="region of interest" description="Disordered" evidence="1">
    <location>
        <begin position="242"/>
        <end position="269"/>
    </location>
</feature>
<dbReference type="EMBL" id="JAVHNR010000003">
    <property type="protein sequence ID" value="KAK6348481.1"/>
    <property type="molecule type" value="Genomic_DNA"/>
</dbReference>
<sequence>MPRFLHFYGGAVVLAFLSLATCQTVSPPQWAIISTVEPTVFTPPATCSSSTLWYSTATDAPSPVNEKYYEYADAVLYKADCFADLKCCPEGFVHGTPQGGPGEDIIYKPGVCPSGYIGKEIHPGDGLPINMNNVTGAQYCCPSSIPATSSHMSARLVVCASTFSVDYTTRGNKGSMYSYPTLHIVVATPIYVVPPSTTLPVDFSSPTALAEEFSPDIDIDTKTLQTQREANTAEVPTTGAPIKEIKTGTPASASIQPQGRKANLEQPTEAPVEGTKILQEDDFMNPDSTHAPLQFLEDPKAAKLGAAIVGPVTVALITGLVVLSVKTRICESGGGVRGGRGRTIRDPAEVARSRPPMAVIAREDLPIDG</sequence>
<feature type="chain" id="PRO_5042819625" evidence="2">
    <location>
        <begin position="23"/>
        <end position="369"/>
    </location>
</feature>
<evidence type="ECO:0000256" key="1">
    <source>
        <dbReference type="SAM" id="MobiDB-lite"/>
    </source>
</evidence>
<reference evidence="3 4" key="1">
    <citation type="submission" date="2019-10" db="EMBL/GenBank/DDBJ databases">
        <authorList>
            <person name="Palmer J.M."/>
        </authorList>
    </citation>
    <scope>NUCLEOTIDE SEQUENCE [LARGE SCALE GENOMIC DNA]</scope>
    <source>
        <strain evidence="3 4">TWF718</strain>
    </source>
</reference>
<comment type="caution">
    <text evidence="3">The sequence shown here is derived from an EMBL/GenBank/DDBJ whole genome shotgun (WGS) entry which is preliminary data.</text>
</comment>
<evidence type="ECO:0000313" key="4">
    <source>
        <dbReference type="Proteomes" id="UP001313282"/>
    </source>
</evidence>
<organism evidence="3 4">
    <name type="scientific">Orbilia javanica</name>
    <dbReference type="NCBI Taxonomy" id="47235"/>
    <lineage>
        <taxon>Eukaryota</taxon>
        <taxon>Fungi</taxon>
        <taxon>Dikarya</taxon>
        <taxon>Ascomycota</taxon>
        <taxon>Pezizomycotina</taxon>
        <taxon>Orbiliomycetes</taxon>
        <taxon>Orbiliales</taxon>
        <taxon>Orbiliaceae</taxon>
        <taxon>Orbilia</taxon>
    </lineage>
</organism>
<proteinExistence type="predicted"/>